<dbReference type="RefSeq" id="WP_304416478.1">
    <property type="nucleotide sequence ID" value="NZ_JANAIE010000002.1"/>
</dbReference>
<evidence type="ECO:0000256" key="6">
    <source>
        <dbReference type="ARBA" id="ARBA00025185"/>
    </source>
</evidence>
<evidence type="ECO:0000256" key="2">
    <source>
        <dbReference type="ARBA" id="ARBA00022386"/>
    </source>
</evidence>
<dbReference type="InterPro" id="IPR038157">
    <property type="entry name" value="FeoA_core_dom"/>
</dbReference>
<keyword evidence="9" id="KW-1185">Reference proteome</keyword>
<dbReference type="EMBL" id="JANCMU010000001">
    <property type="protein sequence ID" value="MDG4945018.1"/>
    <property type="molecule type" value="Genomic_DNA"/>
</dbReference>
<dbReference type="InterPro" id="IPR022687">
    <property type="entry name" value="HTH_DTXR"/>
</dbReference>
<name>A0A9X4MVV5_9FLAO</name>
<evidence type="ECO:0000259" key="7">
    <source>
        <dbReference type="PROSITE" id="PS50944"/>
    </source>
</evidence>
<dbReference type="GO" id="GO:0046914">
    <property type="term" value="F:transition metal ion binding"/>
    <property type="evidence" value="ECO:0007669"/>
    <property type="project" value="InterPro"/>
</dbReference>
<dbReference type="GO" id="GO:0046983">
    <property type="term" value="F:protein dimerization activity"/>
    <property type="evidence" value="ECO:0007669"/>
    <property type="project" value="InterPro"/>
</dbReference>
<keyword evidence="3" id="KW-0805">Transcription regulation</keyword>
<evidence type="ECO:0000313" key="8">
    <source>
        <dbReference type="EMBL" id="MDG4945018.1"/>
    </source>
</evidence>
<comment type="function">
    <text evidence="6">In the presence of manganese, represses expression of mntH and mntS. Up-regulates expression of mntP.</text>
</comment>
<dbReference type="InterPro" id="IPR022689">
    <property type="entry name" value="Iron_dep_repressor"/>
</dbReference>
<dbReference type="InterPro" id="IPR036390">
    <property type="entry name" value="WH_DNA-bd_sf"/>
</dbReference>
<accession>A0A9X4MVV5</accession>
<dbReference type="Proteomes" id="UP001152599">
    <property type="component" value="Unassembled WGS sequence"/>
</dbReference>
<dbReference type="SUPFAM" id="SSF47979">
    <property type="entry name" value="Iron-dependent repressor protein, dimerization domain"/>
    <property type="match status" value="1"/>
</dbReference>
<dbReference type="Gene3D" id="1.10.60.10">
    <property type="entry name" value="Iron dependent repressor, metal binding and dimerisation domain"/>
    <property type="match status" value="1"/>
</dbReference>
<dbReference type="AlphaFoldDB" id="A0A9X4MVV5"/>
<keyword evidence="5" id="KW-0804">Transcription</keyword>
<dbReference type="GO" id="GO:0003677">
    <property type="term" value="F:DNA binding"/>
    <property type="evidence" value="ECO:0007669"/>
    <property type="project" value="UniProtKB-KW"/>
</dbReference>
<protein>
    <recommendedName>
        <fullName evidence="2">Transcriptional regulator MntR</fullName>
    </recommendedName>
</protein>
<dbReference type="PANTHER" id="PTHR33238">
    <property type="entry name" value="IRON (METAL) DEPENDENT REPRESSOR, DTXR FAMILY"/>
    <property type="match status" value="1"/>
</dbReference>
<gene>
    <name evidence="8" type="ORF">NMK71_01200</name>
</gene>
<evidence type="ECO:0000256" key="5">
    <source>
        <dbReference type="ARBA" id="ARBA00023163"/>
    </source>
</evidence>
<dbReference type="PROSITE" id="PS50944">
    <property type="entry name" value="HTH_DTXR"/>
    <property type="match status" value="1"/>
</dbReference>
<comment type="caution">
    <text evidence="8">The sequence shown here is derived from an EMBL/GenBank/DDBJ whole genome shotgun (WGS) entry which is preliminary data.</text>
</comment>
<keyword evidence="4" id="KW-0238">DNA-binding</keyword>
<evidence type="ECO:0000313" key="9">
    <source>
        <dbReference type="Proteomes" id="UP001152599"/>
    </source>
</evidence>
<dbReference type="SUPFAM" id="SSF46785">
    <property type="entry name" value="Winged helix' DNA-binding domain"/>
    <property type="match status" value="1"/>
</dbReference>
<sequence length="218" mass="25209">MKSLTEENYLKALFMLSQKSPDVSVNELSKELDITMPTVTAMMKRFAKKNWVIYESYKPIRLSEEGAKEAALIVRKHRLTEMFLVDVMDFGWADVHEVAEQIEHIESPMFFDKMDKMLNYPKVDPHGSPIPDKHGNTIELNYSKLSDCKAGDIVIFRAVENSTDDFLTFLNDRNLALQTKLHIKSVESFDNSMLVEYNDRTYTFSKKACEMMLVEKTS</sequence>
<dbReference type="InterPro" id="IPR036421">
    <property type="entry name" value="Fe_dep_repressor_sf"/>
</dbReference>
<dbReference type="Gene3D" id="2.30.30.90">
    <property type="match status" value="1"/>
</dbReference>
<reference evidence="8" key="1">
    <citation type="submission" date="2022-07" db="EMBL/GenBank/DDBJ databases">
        <title>Description and genome-wide analysis of Profundicola chukchiensis gen. nov., sp. nov., marine bacteria isolated from bottom sediments of the Chukchi Sea.</title>
        <authorList>
            <person name="Romanenko L."/>
            <person name="Otstavnykh N."/>
            <person name="Kurilenko V."/>
            <person name="Eremeev V."/>
            <person name="Velansky P."/>
            <person name="Mikhailov V."/>
            <person name="Isaeva M."/>
        </authorList>
    </citation>
    <scope>NUCLEOTIDE SEQUENCE</scope>
    <source>
        <strain evidence="8">KMM 9713</strain>
    </source>
</reference>
<organism evidence="8 9">
    <name type="scientific">Profundicola chukchiensis</name>
    <dbReference type="NCBI Taxonomy" id="2961959"/>
    <lineage>
        <taxon>Bacteria</taxon>
        <taxon>Pseudomonadati</taxon>
        <taxon>Bacteroidota</taxon>
        <taxon>Flavobacteriia</taxon>
        <taxon>Flavobacteriales</taxon>
        <taxon>Weeksellaceae</taxon>
        <taxon>Profundicola</taxon>
    </lineage>
</organism>
<dbReference type="Pfam" id="PF01325">
    <property type="entry name" value="Fe_dep_repress"/>
    <property type="match status" value="1"/>
</dbReference>
<dbReference type="Gene3D" id="1.10.10.10">
    <property type="entry name" value="Winged helix-like DNA-binding domain superfamily/Winged helix DNA-binding domain"/>
    <property type="match status" value="1"/>
</dbReference>
<comment type="similarity">
    <text evidence="1">Belongs to the DtxR/MntR family.</text>
</comment>
<dbReference type="GO" id="GO:0003700">
    <property type="term" value="F:DNA-binding transcription factor activity"/>
    <property type="evidence" value="ECO:0007669"/>
    <property type="project" value="InterPro"/>
</dbReference>
<feature type="domain" description="HTH dtxR-type" evidence="7">
    <location>
        <begin position="1"/>
        <end position="63"/>
    </location>
</feature>
<dbReference type="Pfam" id="PF02742">
    <property type="entry name" value="Fe_dep_repr_C"/>
    <property type="match status" value="1"/>
</dbReference>
<dbReference type="PANTHER" id="PTHR33238:SF7">
    <property type="entry name" value="IRON-DEPENDENT TRANSCRIPTIONAL REGULATOR"/>
    <property type="match status" value="1"/>
</dbReference>
<proteinExistence type="inferred from homology"/>
<dbReference type="InterPro" id="IPR036388">
    <property type="entry name" value="WH-like_DNA-bd_sf"/>
</dbReference>
<evidence type="ECO:0000256" key="4">
    <source>
        <dbReference type="ARBA" id="ARBA00023125"/>
    </source>
</evidence>
<dbReference type="InterPro" id="IPR050536">
    <property type="entry name" value="DtxR_MntR_Metal-Reg"/>
</dbReference>
<dbReference type="InterPro" id="IPR001367">
    <property type="entry name" value="Fe_dep_repressor"/>
</dbReference>
<dbReference type="SMART" id="SM00529">
    <property type="entry name" value="HTH_DTXR"/>
    <property type="match status" value="1"/>
</dbReference>
<evidence type="ECO:0000256" key="1">
    <source>
        <dbReference type="ARBA" id="ARBA00007871"/>
    </source>
</evidence>
<evidence type="ECO:0000256" key="3">
    <source>
        <dbReference type="ARBA" id="ARBA00023015"/>
    </source>
</evidence>